<proteinExistence type="predicted"/>
<dbReference type="AlphaFoldDB" id="A0A0D6IAY7"/>
<evidence type="ECO:0000313" key="11">
    <source>
        <dbReference type="EMBL" id="ECW0642516.1"/>
    </source>
</evidence>
<evidence type="ECO:0000313" key="19">
    <source>
        <dbReference type="Proteomes" id="UP000054461"/>
    </source>
</evidence>
<reference evidence="1 18" key="2">
    <citation type="journal article" date="2015" name="Genome Announc.">
        <title>Complete Genome Sequencing of a Multidrug-Resistant and Human-Invasive Salmonella enterica Serovar Typhimurium Strain of the Emerging Sequence Type 213 Genotype.</title>
        <authorList>
            <person name="Calva E."/>
            <person name="Silva C."/>
            <person name="Zaidi M.B."/>
            <person name="Sanchez-Flores A."/>
            <person name="Estrada K."/>
            <person name="Silva G.G."/>
            <person name="Soto-Jimenez L.M."/>
            <person name="Wiesner M."/>
            <person name="Fernandez-Mora M."/>
            <person name="Edwards R.A."/>
            <person name="Vinuesa P."/>
        </authorList>
    </citation>
    <scope>NUCLEOTIDE SEQUENCE [LARGE SCALE GENOMIC DNA]</scope>
    <source>
        <strain evidence="1 18">YU39</strain>
    </source>
</reference>
<evidence type="ECO:0000313" key="1">
    <source>
        <dbReference type="EMBL" id="AKH08926.1"/>
    </source>
</evidence>
<evidence type="ECO:0000313" key="5">
    <source>
        <dbReference type="EMBL" id="EBY1705064.1"/>
    </source>
</evidence>
<accession>A0A0F7JC31</accession>
<dbReference type="EMBL" id="AAIGQE010000004">
    <property type="protein sequence ID" value="ECE0294866.1"/>
    <property type="molecule type" value="Genomic_DNA"/>
</dbReference>
<dbReference type="EMBL" id="RSUA01000015">
    <property type="protein sequence ID" value="MIT49178.1"/>
    <property type="molecule type" value="Genomic_DNA"/>
</dbReference>
<gene>
    <name evidence="10" type="ORF">AAB27_09805</name>
    <name evidence="16" type="ORF">AU613_09840</name>
    <name evidence="12" type="ORF">AVC05_04990</name>
    <name evidence="9" type="ORF">B1P38_11035</name>
    <name evidence="7" type="ORF">CE70_06585</name>
    <name evidence="13" type="ORF">CFF59_18485</name>
    <name evidence="15" type="ORF">DD95_02685</name>
    <name evidence="2" type="ORF">DPF41_13320</name>
    <name evidence="3" type="ORF">DPS76_15375</name>
    <name evidence="17" type="ORF">DRM14_16545</name>
    <name evidence="4" type="ORF">DRV05_15175</name>
    <name evidence="5" type="ORF">DU071_24635</name>
    <name evidence="8" type="ORF">E0935_17195</name>
    <name evidence="6" type="ORF">EER35_19055</name>
    <name evidence="11" type="ORF">F3R12_22240</name>
    <name evidence="14" type="ORF">GB466_00310</name>
    <name evidence="1" type="ORF">SE14_03497</name>
</gene>
<evidence type="ECO:0000313" key="17">
    <source>
        <dbReference type="EMBL" id="MLP86909.1"/>
    </source>
</evidence>
<dbReference type="Proteomes" id="UP000885385">
    <property type="component" value="Unassembled WGS sequence"/>
</dbReference>
<evidence type="ECO:0000313" key="3">
    <source>
        <dbReference type="EMBL" id="EBW5463807.1"/>
    </source>
</evidence>
<dbReference type="InterPro" id="IPR035948">
    <property type="entry name" value="YwqG-like_sf"/>
</dbReference>
<dbReference type="EMBL" id="AAHRYM010000031">
    <property type="protein sequence ID" value="EBZ6923056.1"/>
    <property type="molecule type" value="Genomic_DNA"/>
</dbReference>
<evidence type="ECO:0000313" key="6">
    <source>
        <dbReference type="EMBL" id="EBZ6923056.1"/>
    </source>
</evidence>
<evidence type="ECO:0000313" key="10">
    <source>
        <dbReference type="EMBL" id="ECV8761187.1"/>
    </source>
</evidence>
<dbReference type="EMBL" id="JYVU01000007">
    <property type="protein sequence ID" value="KTZ15014.1"/>
    <property type="molecule type" value="Genomic_DNA"/>
</dbReference>
<sequence>MSLFFDRAGLIAELRTSNLSSAIQEKVVQQARAAIAFKRCLRDMETVKVGASRLGGLPDWPLGQSWPIRKKSVNATSRVLKLKAEKTRNARFVHEMKMSYELLNEGRKLLGQPAEDFDEEKYRLVQQRLLTEIDIRIENQLVDFPLAFVAQLNLSDLALLPGFDPLLPRRGLLSFFVDVTWEDRQPFVFWHDVEVDTLSTLAVPDDLLAFYNKIEFREPWQLCTQVECLEPLSVISVSSVCEGLSVTQQKAYESWYDALSDYEQDNPYRVDACYSGDLLGGWTIPLQRSVEDELNQNDTRWRQLFSWDEEIHSTTALLAVAGPDFGGGIDYIMMTEKDMAAQCFDRVRNVVQLD</sequence>
<dbReference type="Proteomes" id="UP000839617">
    <property type="component" value="Unassembled WGS sequence"/>
</dbReference>
<evidence type="ECO:0000313" key="4">
    <source>
        <dbReference type="EMBL" id="EBX3680289.1"/>
    </source>
</evidence>
<reference evidence="14" key="7">
    <citation type="submission" date="2019-10" db="EMBL/GenBank/DDBJ databases">
        <authorList>
            <consortium name="NCBI Pathogen Detection Project"/>
        </authorList>
    </citation>
    <scope>NUCLEOTIDE SEQUENCE</scope>
    <source>
        <strain evidence="14">Salmonella enterica</strain>
    </source>
</reference>
<dbReference type="eggNOG" id="COG3878">
    <property type="taxonomic scope" value="Bacteria"/>
</dbReference>
<evidence type="ECO:0000313" key="16">
    <source>
        <dbReference type="EMBL" id="MIT49178.1"/>
    </source>
</evidence>
<dbReference type="Proteomes" id="UP000338496">
    <property type="component" value="Unassembled WGS sequence"/>
</dbReference>
<dbReference type="Pfam" id="PF09234">
    <property type="entry name" value="DUF1963"/>
    <property type="match status" value="1"/>
</dbReference>
<evidence type="ECO:0000313" key="8">
    <source>
        <dbReference type="EMBL" id="ECF1544964.1"/>
    </source>
</evidence>
<name>A0A0D6IAY7_SALTM</name>
<dbReference type="EMBL" id="AAHIPE010000016">
    <property type="protein sequence ID" value="EBW5463807.1"/>
    <property type="molecule type" value="Genomic_DNA"/>
</dbReference>
<reference evidence="4" key="6">
    <citation type="submission" date="2018-07" db="EMBL/GenBank/DDBJ databases">
        <authorList>
            <person name="Ashton P.M."/>
            <person name="Dallman T."/>
            <person name="Nair S."/>
            <person name="De Pinna E."/>
            <person name="Peters T."/>
            <person name="Grant K."/>
        </authorList>
    </citation>
    <scope>NUCLEOTIDE SEQUENCE</scope>
    <source>
        <strain evidence="2">231108</strain>
        <strain evidence="8">265852</strain>
        <strain evidence="16">29290</strain>
        <strain evidence="5">356083</strain>
        <strain evidence="4">402770</strain>
        <strain evidence="3">422529</strain>
        <strain evidence="17">425567</strain>
        <strain evidence="12">43916</strain>
        <strain evidence="6">632340</strain>
        <strain evidence="10">86846</strain>
    </source>
</reference>
<dbReference type="EMBL" id="AALDNI010000007">
    <property type="protein sequence ID" value="ECY5340597.1"/>
    <property type="molecule type" value="Genomic_DNA"/>
</dbReference>
<evidence type="ECO:0000313" key="9">
    <source>
        <dbReference type="EMBL" id="ECU8354116.1"/>
    </source>
</evidence>
<protein>
    <submittedName>
        <fullName evidence="1 15">Cytoplasmic protein</fullName>
    </submittedName>
    <submittedName>
        <fullName evidence="4">DUF1963 domain-containing protein</fullName>
    </submittedName>
</protein>
<dbReference type="Proteomes" id="UP000034636">
    <property type="component" value="Chromosome"/>
</dbReference>
<dbReference type="InterPro" id="IPR015315">
    <property type="entry name" value="DUF1963"/>
</dbReference>
<reference evidence="14" key="3">
    <citation type="journal article" date="2018" name="Genome Biol.">
        <title>SKESA: strategic k-mer extension for scrupulous assemblies.</title>
        <authorList>
            <person name="Souvorov A."/>
            <person name="Agarwala R."/>
            <person name="Lipman D.J."/>
        </authorList>
    </citation>
    <scope>NUCLEOTIDE SEQUENCE</scope>
    <source>
        <strain evidence="14">Salmonella enterica</strain>
    </source>
</reference>
<dbReference type="PATRIC" id="fig|59201.129.peg.3978"/>
<dbReference type="EMBL" id="AAIKGB010000018">
    <property type="protein sequence ID" value="ECF1544964.1"/>
    <property type="molecule type" value="Genomic_DNA"/>
</dbReference>
<dbReference type="Proteomes" id="UP000839911">
    <property type="component" value="Unassembled WGS sequence"/>
</dbReference>
<dbReference type="Proteomes" id="UP000839907">
    <property type="component" value="Unassembled WGS sequence"/>
</dbReference>
<dbReference type="Proteomes" id="UP000054461">
    <property type="component" value="Unassembled WGS sequence"/>
</dbReference>
<reference evidence="7 20" key="5">
    <citation type="submission" date="2018-07" db="EMBL/GenBank/DDBJ databases">
        <authorList>
            <consortium name="GenomeTrakr network: Whole genome sequencing for foodborne pathogen traceback"/>
        </authorList>
    </citation>
    <scope>NUCLEOTIDE SEQUENCE [LARGE SCALE GENOMIC DNA]</scope>
    <source>
        <strain evidence="11">AUSMDU00020735</strain>
        <strain evidence="7 20">VA_WGS-00080</strain>
    </source>
</reference>
<dbReference type="EMBL" id="DAAFPQ010000001">
    <property type="protein sequence ID" value="HAB0969048.1"/>
    <property type="molecule type" value="Genomic_DNA"/>
</dbReference>
<reference evidence="15 19" key="1">
    <citation type="submission" date="2014-09" db="EMBL/GenBank/DDBJ databases">
        <title>Salmonella Genotype and Phenotype Association.</title>
        <authorList>
            <person name="Chen Y."/>
            <person name="Folster J."/>
            <person name="Ayers S."/>
            <person name="Kabera C."/>
            <person name="Li C."/>
            <person name="Mukherjee S."/>
            <person name="Lam C."/>
            <person name="Zhao S."/>
            <person name="McDermott P."/>
        </authorList>
    </citation>
    <scope>NUCLEOTIDE SEQUENCE [LARGE SCALE GENOMIC DNA]</scope>
    <source>
        <strain evidence="15 19">CVM N32045</strain>
    </source>
</reference>
<dbReference type="RefSeq" id="WP_000051504.1">
    <property type="nucleotide sequence ID" value="NZ_AP023291.1"/>
</dbReference>
<dbReference type="EMBL" id="AAHLAQ010000017">
    <property type="protein sequence ID" value="EBX3680289.1"/>
    <property type="molecule type" value="Genomic_DNA"/>
</dbReference>
<dbReference type="EMBL" id="AAHIDF010000014">
    <property type="protein sequence ID" value="EBW3629059.1"/>
    <property type="molecule type" value="Genomic_DNA"/>
</dbReference>
<dbReference type="Proteomes" id="UP000839595">
    <property type="component" value="Unassembled WGS sequence"/>
</dbReference>
<organism evidence="4">
    <name type="scientific">Salmonella typhimurium</name>
    <dbReference type="NCBI Taxonomy" id="90371"/>
    <lineage>
        <taxon>Bacteria</taxon>
        <taxon>Pseudomonadati</taxon>
        <taxon>Pseudomonadota</taxon>
        <taxon>Gammaproteobacteria</taxon>
        <taxon>Enterobacterales</taxon>
        <taxon>Enterobacteriaceae</taxon>
        <taxon>Salmonella</taxon>
    </lineage>
</organism>
<evidence type="ECO:0000313" key="15">
    <source>
        <dbReference type="EMBL" id="KTZ15014.1"/>
    </source>
</evidence>
<reference evidence="13" key="4">
    <citation type="submission" date="2018-07" db="EMBL/GenBank/DDBJ databases">
        <authorList>
            <consortium name="PulseNet: The National Subtyping Network for Foodborne Disease Surveillance"/>
            <person name="Tarr C.L."/>
            <person name="Trees E."/>
            <person name="Katz L.S."/>
            <person name="Carleton-Romer H.A."/>
            <person name="Stroika S."/>
            <person name="Kucerova Z."/>
            <person name="Roache K.F."/>
            <person name="Sabol A.L."/>
            <person name="Besser J."/>
            <person name="Gerner-Smidt P."/>
        </authorList>
    </citation>
    <scope>NUCLEOTIDE SEQUENCE [LARGE SCALE GENOMIC DNA]</scope>
    <source>
        <strain evidence="9">PNUSAS008736</strain>
        <strain evidence="13">PNUSAS016739</strain>
    </source>
</reference>
<evidence type="ECO:0000313" key="18">
    <source>
        <dbReference type="Proteomes" id="UP000034636"/>
    </source>
</evidence>
<evidence type="ECO:0000313" key="14">
    <source>
        <dbReference type="EMBL" id="HAB0969048.1"/>
    </source>
</evidence>
<dbReference type="EMBL" id="AAHNIA010000090">
    <property type="protein sequence ID" value="EBY1705064.1"/>
    <property type="molecule type" value="Genomic_DNA"/>
</dbReference>
<evidence type="ECO:0000313" key="7">
    <source>
        <dbReference type="EMBL" id="ECE0294866.1"/>
    </source>
</evidence>
<dbReference type="Proteomes" id="UP000839908">
    <property type="component" value="Unassembled WGS sequence"/>
</dbReference>
<dbReference type="SUPFAM" id="SSF103032">
    <property type="entry name" value="Hypothetical protein YwqG"/>
    <property type="match status" value="1"/>
</dbReference>
<accession>A0A0M2IZ62</accession>
<dbReference type="OMA" id="PERMFIG"/>
<dbReference type="Proteomes" id="UP000839581">
    <property type="component" value="Unassembled WGS sequence"/>
</dbReference>
<accession>A0A0D6IAY7</accession>
<dbReference type="EMBL" id="AAKUOT010000016">
    <property type="protein sequence ID" value="ECV8761187.1"/>
    <property type="molecule type" value="Genomic_DNA"/>
</dbReference>
<evidence type="ECO:0000313" key="2">
    <source>
        <dbReference type="EMBL" id="EBW3629059.1"/>
    </source>
</evidence>
<dbReference type="EMBL" id="AAKVET010000029">
    <property type="protein sequence ID" value="ECW0642516.1"/>
    <property type="molecule type" value="Genomic_DNA"/>
</dbReference>
<dbReference type="EMBL" id="AAKRET010000010">
    <property type="protein sequence ID" value="ECU8354116.1"/>
    <property type="molecule type" value="Genomic_DNA"/>
</dbReference>
<dbReference type="EMBL" id="CP011428">
    <property type="protein sequence ID" value="AKH08926.1"/>
    <property type="molecule type" value="Genomic_DNA"/>
</dbReference>
<evidence type="ECO:0000313" key="20">
    <source>
        <dbReference type="Proteomes" id="UP000338496"/>
    </source>
</evidence>
<dbReference type="Proteomes" id="UP000885258">
    <property type="component" value="Unassembled WGS sequence"/>
</dbReference>
<dbReference type="Proteomes" id="UP000839616">
    <property type="component" value="Unassembled WGS sequence"/>
</dbReference>
<dbReference type="EMBL" id="RVDJ01000017">
    <property type="protein sequence ID" value="MLP86909.1"/>
    <property type="molecule type" value="Genomic_DNA"/>
</dbReference>
<dbReference type="Proteomes" id="UP000839915">
    <property type="component" value="Unassembled WGS sequence"/>
</dbReference>
<dbReference type="Proteomes" id="UP000839914">
    <property type="component" value="Unassembled WGS sequence"/>
</dbReference>
<dbReference type="KEGG" id="seni:CY43_17135"/>
<dbReference type="Gene3D" id="2.30.320.10">
    <property type="entry name" value="YwqG-like"/>
    <property type="match status" value="1"/>
</dbReference>
<dbReference type="EMBL" id="AAMLUT010000031">
    <property type="protein sequence ID" value="EDI6667232.1"/>
    <property type="molecule type" value="Genomic_DNA"/>
</dbReference>
<dbReference type="Proteomes" id="UP000839909">
    <property type="component" value="Unassembled WGS sequence"/>
</dbReference>
<evidence type="ECO:0000313" key="12">
    <source>
        <dbReference type="EMBL" id="ECY5340597.1"/>
    </source>
</evidence>
<evidence type="ECO:0000313" key="13">
    <source>
        <dbReference type="EMBL" id="EDI6667232.1"/>
    </source>
</evidence>